<evidence type="ECO:0000256" key="3">
    <source>
        <dbReference type="SAM" id="MobiDB-lite"/>
    </source>
</evidence>
<proteinExistence type="predicted"/>
<evidence type="ECO:0000313" key="5">
    <source>
        <dbReference type="Proteomes" id="UP000230750"/>
    </source>
</evidence>
<dbReference type="GO" id="GO:0070531">
    <property type="term" value="C:BRCA1-A complex"/>
    <property type="evidence" value="ECO:0007669"/>
    <property type="project" value="TreeGrafter"/>
</dbReference>
<protein>
    <submittedName>
        <fullName evidence="4">Uncharacterized protein</fullName>
    </submittedName>
</protein>
<dbReference type="InterPro" id="IPR036770">
    <property type="entry name" value="Ankyrin_rpt-contain_sf"/>
</dbReference>
<dbReference type="Proteomes" id="UP000230750">
    <property type="component" value="Unassembled WGS sequence"/>
</dbReference>
<evidence type="ECO:0000313" key="4">
    <source>
        <dbReference type="EMBL" id="PIK57887.1"/>
    </source>
</evidence>
<accession>A0A2G8LCD0</accession>
<gene>
    <name evidence="4" type="ORF">BSL78_05168</name>
</gene>
<keyword evidence="5" id="KW-1185">Reference proteome</keyword>
<comment type="caution">
    <text evidence="4">The sequence shown here is derived from an EMBL/GenBank/DDBJ whole genome shotgun (WGS) entry which is preliminary data.</text>
</comment>
<feature type="region of interest" description="Disordered" evidence="3">
    <location>
        <begin position="290"/>
        <end position="346"/>
    </location>
</feature>
<dbReference type="SUPFAM" id="SSF48403">
    <property type="entry name" value="Ankyrin repeat"/>
    <property type="match status" value="1"/>
</dbReference>
<dbReference type="PANTHER" id="PTHR24171">
    <property type="entry name" value="ANKYRIN REPEAT DOMAIN-CONTAINING PROTEIN 39-RELATED"/>
    <property type="match status" value="1"/>
</dbReference>
<sequence>MERITPEMQRAINNGDGSTVELLLTKGANPGMVEKDIETGYQQSLLIKSITYRHHKIAKMLLRYGAKSNISFMNYDNDSLSIQEITAKKMAQLVYKGTKDLEMKEIIERLNNDKDQQFLRVPPDNFPEKLPPQLLIEAVRQGDIFLTRLLLNKGMDVNLLDKCRDSGYQVSILVSSISRCHDNISKLLVEKGAQTDVLYLNYEEKEDCLSKVTALSAAIDERDKNPKNIKMAEIVELLQRKIDESQQSQTSIVVAANVPEALRPNVAPSRLSQPRNSVFKIPEIMIESVDSDNEEDNFPKDESKTTSTNTVRTKHKRKPSSIQTTTKTDKRKPRKNRRQSEICTIL</sequence>
<name>A0A2G8LCD0_STIJA</name>
<dbReference type="AlphaFoldDB" id="A0A2G8LCD0"/>
<dbReference type="GO" id="GO:0085020">
    <property type="term" value="P:protein K6-linked ubiquitination"/>
    <property type="evidence" value="ECO:0007669"/>
    <property type="project" value="TreeGrafter"/>
</dbReference>
<evidence type="ECO:0000256" key="2">
    <source>
        <dbReference type="ARBA" id="ARBA00023043"/>
    </source>
</evidence>
<reference evidence="4 5" key="1">
    <citation type="journal article" date="2017" name="PLoS Biol.">
        <title>The sea cucumber genome provides insights into morphological evolution and visceral regeneration.</title>
        <authorList>
            <person name="Zhang X."/>
            <person name="Sun L."/>
            <person name="Yuan J."/>
            <person name="Sun Y."/>
            <person name="Gao Y."/>
            <person name="Zhang L."/>
            <person name="Li S."/>
            <person name="Dai H."/>
            <person name="Hamel J.F."/>
            <person name="Liu C."/>
            <person name="Yu Y."/>
            <person name="Liu S."/>
            <person name="Lin W."/>
            <person name="Guo K."/>
            <person name="Jin S."/>
            <person name="Xu P."/>
            <person name="Storey K.B."/>
            <person name="Huan P."/>
            <person name="Zhang T."/>
            <person name="Zhou Y."/>
            <person name="Zhang J."/>
            <person name="Lin C."/>
            <person name="Li X."/>
            <person name="Xing L."/>
            <person name="Huo D."/>
            <person name="Sun M."/>
            <person name="Wang L."/>
            <person name="Mercier A."/>
            <person name="Li F."/>
            <person name="Yang H."/>
            <person name="Xiang J."/>
        </authorList>
    </citation>
    <scope>NUCLEOTIDE SEQUENCE [LARGE SCALE GENOMIC DNA]</scope>
    <source>
        <strain evidence="4">Shaxun</strain>
        <tissue evidence="4">Muscle</tissue>
    </source>
</reference>
<dbReference type="EMBL" id="MRZV01000129">
    <property type="protein sequence ID" value="PIK57887.1"/>
    <property type="molecule type" value="Genomic_DNA"/>
</dbReference>
<dbReference type="PANTHER" id="PTHR24171:SF8">
    <property type="entry name" value="BRCA1-ASSOCIATED RING DOMAIN PROTEIN 1"/>
    <property type="match status" value="1"/>
</dbReference>
<organism evidence="4 5">
    <name type="scientific">Stichopus japonicus</name>
    <name type="common">Sea cucumber</name>
    <dbReference type="NCBI Taxonomy" id="307972"/>
    <lineage>
        <taxon>Eukaryota</taxon>
        <taxon>Metazoa</taxon>
        <taxon>Echinodermata</taxon>
        <taxon>Eleutherozoa</taxon>
        <taxon>Echinozoa</taxon>
        <taxon>Holothuroidea</taxon>
        <taxon>Aspidochirotacea</taxon>
        <taxon>Aspidochirotida</taxon>
        <taxon>Stichopodidae</taxon>
        <taxon>Apostichopus</taxon>
    </lineage>
</organism>
<dbReference type="GO" id="GO:0004842">
    <property type="term" value="F:ubiquitin-protein transferase activity"/>
    <property type="evidence" value="ECO:0007669"/>
    <property type="project" value="TreeGrafter"/>
</dbReference>
<dbReference type="GO" id="GO:0031436">
    <property type="term" value="C:BRCA1-BARD1 complex"/>
    <property type="evidence" value="ECO:0007669"/>
    <property type="project" value="TreeGrafter"/>
</dbReference>
<dbReference type="OrthoDB" id="539213at2759"/>
<keyword evidence="2" id="KW-0040">ANK repeat</keyword>
<keyword evidence="1" id="KW-0677">Repeat</keyword>
<dbReference type="Gene3D" id="1.25.40.20">
    <property type="entry name" value="Ankyrin repeat-containing domain"/>
    <property type="match status" value="2"/>
</dbReference>
<evidence type="ECO:0000256" key="1">
    <source>
        <dbReference type="ARBA" id="ARBA00022737"/>
    </source>
</evidence>